<dbReference type="InterPro" id="IPR025293">
    <property type="entry name" value="YfiR/HmsC-like"/>
</dbReference>
<gene>
    <name evidence="2" type="ORF">H663_013690</name>
</gene>
<feature type="chain" id="PRO_5015632630" description="DUF4154 domain-containing protein" evidence="1">
    <location>
        <begin position="42"/>
        <end position="195"/>
    </location>
</feature>
<dbReference type="STRING" id="1293045.H663_06530"/>
<evidence type="ECO:0000313" key="3">
    <source>
        <dbReference type="Proteomes" id="UP000037507"/>
    </source>
</evidence>
<accession>A0A2T7UBT3</accession>
<organism evidence="2 3">
    <name type="scientific">Limnohabitans planktonicus II-D5</name>
    <dbReference type="NCBI Taxonomy" id="1293045"/>
    <lineage>
        <taxon>Bacteria</taxon>
        <taxon>Pseudomonadati</taxon>
        <taxon>Pseudomonadota</taxon>
        <taxon>Betaproteobacteria</taxon>
        <taxon>Burkholderiales</taxon>
        <taxon>Comamonadaceae</taxon>
        <taxon>Limnohabitans</taxon>
    </lineage>
</organism>
<evidence type="ECO:0008006" key="4">
    <source>
        <dbReference type="Google" id="ProtNLM"/>
    </source>
</evidence>
<dbReference type="OrthoDB" id="8527941at2"/>
<name>A0A2T7UBT3_9BURK</name>
<dbReference type="Pfam" id="PF13689">
    <property type="entry name" value="DUF4154"/>
    <property type="match status" value="1"/>
</dbReference>
<keyword evidence="1" id="KW-0732">Signal</keyword>
<comment type="caution">
    <text evidence="2">The sequence shown here is derived from an EMBL/GenBank/DDBJ whole genome shotgun (WGS) entry which is preliminary data.</text>
</comment>
<sequence length="195" mass="21343">MHMTFQSLSFMTAQTLLGVQVHGLRALTALLALGSVWTAQAQSTAAGQTVDRIKAAYVYNFAKFVELPGSDDKSIRVCLLGKDDLNGSMHSLNHRMAQGREILVRKDVTLDQLKDCTMAFVGEGDARMLPAVVRQLGSAPVLLVSDARQAMDQGAHLSLIFNDDRVEFDVNLLNLQKSSIKASSQMLKLARVVIR</sequence>
<feature type="signal peptide" evidence="1">
    <location>
        <begin position="1"/>
        <end position="41"/>
    </location>
</feature>
<dbReference type="EMBL" id="LFYT02000019">
    <property type="protein sequence ID" value="PVE42072.1"/>
    <property type="molecule type" value="Genomic_DNA"/>
</dbReference>
<keyword evidence="3" id="KW-1185">Reference proteome</keyword>
<dbReference type="AlphaFoldDB" id="A0A2T7UBT3"/>
<proteinExistence type="predicted"/>
<dbReference type="Proteomes" id="UP000037507">
    <property type="component" value="Unassembled WGS sequence"/>
</dbReference>
<protein>
    <recommendedName>
        <fullName evidence="4">DUF4154 domain-containing protein</fullName>
    </recommendedName>
</protein>
<evidence type="ECO:0000313" key="2">
    <source>
        <dbReference type="EMBL" id="PVE42072.1"/>
    </source>
</evidence>
<reference evidence="2" key="1">
    <citation type="submission" date="2017-04" db="EMBL/GenBank/DDBJ databases">
        <title>Unexpected and diverse lifestyles within the genus Limnohabitans.</title>
        <authorList>
            <person name="Kasalicky V."/>
            <person name="Mehrshad M."/>
            <person name="Andrei S.-A."/>
            <person name="Salcher M."/>
            <person name="Kratochvilova H."/>
            <person name="Simek K."/>
            <person name="Ghai R."/>
        </authorList>
    </citation>
    <scope>NUCLEOTIDE SEQUENCE [LARGE SCALE GENOMIC DNA]</scope>
    <source>
        <strain evidence="2">II-D5</strain>
    </source>
</reference>
<evidence type="ECO:0000256" key="1">
    <source>
        <dbReference type="SAM" id="SignalP"/>
    </source>
</evidence>